<feature type="domain" description="PiggyBac transposable element-derived protein" evidence="2">
    <location>
        <begin position="104"/>
        <end position="264"/>
    </location>
</feature>
<proteinExistence type="predicted"/>
<reference evidence="3" key="1">
    <citation type="submission" date="2025-08" db="UniProtKB">
        <authorList>
            <consortium name="Ensembl"/>
        </authorList>
    </citation>
    <scope>IDENTIFICATION</scope>
</reference>
<dbReference type="PANTHER" id="PTHR47272">
    <property type="entry name" value="DDE_TNP_1_7 DOMAIN-CONTAINING PROTEIN"/>
    <property type="match status" value="1"/>
</dbReference>
<feature type="domain" description="PiggyBac transposable element-derived protein" evidence="2">
    <location>
        <begin position="286"/>
        <end position="442"/>
    </location>
</feature>
<dbReference type="Pfam" id="PF13843">
    <property type="entry name" value="DDE_Tnp_1_7"/>
    <property type="match status" value="2"/>
</dbReference>
<evidence type="ECO:0000259" key="2">
    <source>
        <dbReference type="Pfam" id="PF13843"/>
    </source>
</evidence>
<feature type="region of interest" description="Disordered" evidence="1">
    <location>
        <begin position="1"/>
        <end position="67"/>
    </location>
</feature>
<dbReference type="InterPro" id="IPR029526">
    <property type="entry name" value="PGBD"/>
</dbReference>
<organism evidence="3 4">
    <name type="scientific">Dicentrarchus labrax</name>
    <name type="common">European seabass</name>
    <name type="synonym">Morone labrax</name>
    <dbReference type="NCBI Taxonomy" id="13489"/>
    <lineage>
        <taxon>Eukaryota</taxon>
        <taxon>Metazoa</taxon>
        <taxon>Chordata</taxon>
        <taxon>Craniata</taxon>
        <taxon>Vertebrata</taxon>
        <taxon>Euteleostomi</taxon>
        <taxon>Actinopterygii</taxon>
        <taxon>Neopterygii</taxon>
        <taxon>Teleostei</taxon>
        <taxon>Neoteleostei</taxon>
        <taxon>Acanthomorphata</taxon>
        <taxon>Eupercaria</taxon>
        <taxon>Moronidae</taxon>
        <taxon>Dicentrarchus</taxon>
    </lineage>
</organism>
<reference evidence="3" key="2">
    <citation type="submission" date="2025-09" db="UniProtKB">
        <authorList>
            <consortium name="Ensembl"/>
        </authorList>
    </citation>
    <scope>IDENTIFICATION</scope>
</reference>
<evidence type="ECO:0000256" key="1">
    <source>
        <dbReference type="SAM" id="MobiDB-lite"/>
    </source>
</evidence>
<dbReference type="GeneTree" id="ENSGT00940000166554"/>
<keyword evidence="4" id="KW-1185">Reference proteome</keyword>
<dbReference type="Ensembl" id="ENSDLAT00005071561.1">
    <property type="protein sequence ID" value="ENSDLAP00005079378.1"/>
    <property type="gene ID" value="ENSDLAG00005027744.1"/>
</dbReference>
<dbReference type="AlphaFoldDB" id="A0A8P4GMX2"/>
<dbReference type="PANTHER" id="PTHR47272:SF1">
    <property type="entry name" value="PIGGYBAC TRANSPOSABLE ELEMENT-DERIVED PROTEIN 3-LIKE"/>
    <property type="match status" value="1"/>
</dbReference>
<feature type="compositionally biased region" description="Acidic residues" evidence="1">
    <location>
        <begin position="50"/>
        <end position="67"/>
    </location>
</feature>
<sequence length="521" mass="60341">MHPSYFYGRGKGNREEIAVPLEQSEDELVDSDEDNEVDVNLDESRGSSESESESESESDTDTDTEDDTLEFHKAKNLKWQKKKNIPPVPQWKGSLPEPSGVSEPVDYFRHLFHREIMEEVVRQTNLYALQRDVTRPLNVTVAEMEQFIGVCFHMSIHVLPKTRLYWNPQTRVEMVASTMSLNRWENIKRHLHFADNNNQVPGGDKLFKVRPLLNFLNDSYRSIPMDEMLCVDEQMVPFKGKSQLKQYIPMKPKRWGYKINMALCTTLMCTQGPFNPLASVIPTNISHKLFFDNWFCSVDLQILLEKEKIHSVGTVRQGRLAGCTFMDDRAMKAKGRGTHEEKMTTHNGVNLWAVKWFDNRPVTLLSTFVAANPTTQVLRWDKKKKEVVRVSRPNVVAVYNKSMGGVDLLDSLIALYRTKIRSKKWYHRIVFHMLDMTLVEAWLLHRRDCQSQMPEIAHLPLLDFKIQVASCLCMENKVRPQSFVPPDPVRRDRTDHWPLHASEKGRCKMPGCKGIVRSKQI</sequence>
<name>A0A8P4GMX2_DICLA</name>
<evidence type="ECO:0000313" key="4">
    <source>
        <dbReference type="Proteomes" id="UP000694389"/>
    </source>
</evidence>
<evidence type="ECO:0000313" key="3">
    <source>
        <dbReference type="Ensembl" id="ENSDLAP00005079378.1"/>
    </source>
</evidence>
<dbReference type="Proteomes" id="UP000694389">
    <property type="component" value="Unassembled WGS sequence"/>
</dbReference>
<protein>
    <recommendedName>
        <fullName evidence="2">PiggyBac transposable element-derived protein domain-containing protein</fullName>
    </recommendedName>
</protein>
<feature type="compositionally biased region" description="Acidic residues" evidence="1">
    <location>
        <begin position="23"/>
        <end position="41"/>
    </location>
</feature>
<accession>A0A8P4GMX2</accession>